<organism evidence="16 17">
    <name type="scientific">Grapevine line pattern virus</name>
    <dbReference type="NCBI Taxonomy" id="2741672"/>
    <lineage>
        <taxon>Viruses</taxon>
        <taxon>Riboviria</taxon>
        <taxon>Orthornavirae</taxon>
        <taxon>Kitrinoviricota</taxon>
        <taxon>Alsuviricetes</taxon>
        <taxon>Martellivirales</taxon>
        <taxon>Bromoviridae</taxon>
        <taxon>Anulavirus</taxon>
        <taxon>Anulavirus GLPV</taxon>
    </lineage>
</organism>
<keyword evidence="17" id="KW-1185">Reference proteome</keyword>
<dbReference type="Pfam" id="PF01443">
    <property type="entry name" value="Viral_helicase1"/>
    <property type="match status" value="1"/>
</dbReference>
<dbReference type="PROSITE" id="PS51657">
    <property type="entry name" value="PSRV_HELICASE"/>
    <property type="match status" value="1"/>
</dbReference>
<dbReference type="Gene3D" id="3.40.50.300">
    <property type="entry name" value="P-loop containing nucleotide triphosphate hydrolases"/>
    <property type="match status" value="2"/>
</dbReference>
<keyword evidence="4 16" id="KW-0489">Methyltransferase</keyword>
<evidence type="ECO:0000256" key="8">
    <source>
        <dbReference type="ARBA" id="ARBA00022806"/>
    </source>
</evidence>
<evidence type="ECO:0000256" key="1">
    <source>
        <dbReference type="ARBA" id="ARBA00004291"/>
    </source>
</evidence>
<name>A0A6M8PEF4_9BROM</name>
<evidence type="ECO:0000259" key="15">
    <source>
        <dbReference type="PROSITE" id="PS51743"/>
    </source>
</evidence>
<evidence type="ECO:0000256" key="12">
    <source>
        <dbReference type="ARBA" id="ARBA00023184"/>
    </source>
</evidence>
<evidence type="ECO:0000256" key="9">
    <source>
        <dbReference type="ARBA" id="ARBA00022840"/>
    </source>
</evidence>
<feature type="compositionally biased region" description="Basic and acidic residues" evidence="13">
    <location>
        <begin position="504"/>
        <end position="519"/>
    </location>
</feature>
<keyword evidence="9" id="KW-0067">ATP-binding</keyword>
<dbReference type="InterPro" id="IPR002588">
    <property type="entry name" value="Alphavirus-like_MT_dom"/>
</dbReference>
<feature type="region of interest" description="Disordered" evidence="13">
    <location>
        <begin position="504"/>
        <end position="530"/>
    </location>
</feature>
<dbReference type="RefSeq" id="YP_010840384.1">
    <property type="nucleotide sequence ID" value="NC_078672.1"/>
</dbReference>
<dbReference type="GO" id="GO:0016817">
    <property type="term" value="F:hydrolase activity, acting on acid anhydrides"/>
    <property type="evidence" value="ECO:0007669"/>
    <property type="project" value="InterPro"/>
</dbReference>
<dbReference type="GO" id="GO:0032259">
    <property type="term" value="P:methylation"/>
    <property type="evidence" value="ECO:0007669"/>
    <property type="project" value="UniProtKB-KW"/>
</dbReference>
<evidence type="ECO:0000256" key="5">
    <source>
        <dbReference type="ARBA" id="ARBA00022679"/>
    </source>
</evidence>
<evidence type="ECO:0000256" key="4">
    <source>
        <dbReference type="ARBA" id="ARBA00022603"/>
    </source>
</evidence>
<dbReference type="GO" id="GO:0008174">
    <property type="term" value="F:mRNA methyltransferase activity"/>
    <property type="evidence" value="ECO:0007669"/>
    <property type="project" value="UniProtKB-UniRule"/>
</dbReference>
<protein>
    <recommendedName>
        <fullName evidence="3">Replication protein 1a</fullName>
    </recommendedName>
</protein>
<dbReference type="SUPFAM" id="SSF52540">
    <property type="entry name" value="P-loop containing nucleoside triphosphate hydrolases"/>
    <property type="match status" value="2"/>
</dbReference>
<dbReference type="GO" id="GO:0004386">
    <property type="term" value="F:helicase activity"/>
    <property type="evidence" value="ECO:0007669"/>
    <property type="project" value="UniProtKB-KW"/>
</dbReference>
<dbReference type="InterPro" id="IPR022184">
    <property type="entry name" value="CMV_1a_C"/>
</dbReference>
<dbReference type="GO" id="GO:0016556">
    <property type="term" value="P:mRNA modification"/>
    <property type="evidence" value="ECO:0007669"/>
    <property type="project" value="InterPro"/>
</dbReference>
<dbReference type="PROSITE" id="PS51743">
    <property type="entry name" value="ALPHAVIRUS_MT"/>
    <property type="match status" value="1"/>
</dbReference>
<feature type="domain" description="(+)RNA virus helicase C-terminal" evidence="14">
    <location>
        <begin position="640"/>
        <end position="948"/>
    </location>
</feature>
<evidence type="ECO:0000256" key="13">
    <source>
        <dbReference type="SAM" id="MobiDB-lite"/>
    </source>
</evidence>
<evidence type="ECO:0000313" key="16">
    <source>
        <dbReference type="EMBL" id="QKI29189.1"/>
    </source>
</evidence>
<evidence type="ECO:0000256" key="10">
    <source>
        <dbReference type="ARBA" id="ARBA00022870"/>
    </source>
</evidence>
<evidence type="ECO:0000256" key="11">
    <source>
        <dbReference type="ARBA" id="ARBA00023136"/>
    </source>
</evidence>
<keyword evidence="12" id="KW-1038">Host endoplasmic reticulum</keyword>
<evidence type="ECO:0000259" key="14">
    <source>
        <dbReference type="PROSITE" id="PS51657"/>
    </source>
</evidence>
<evidence type="ECO:0000256" key="6">
    <source>
        <dbReference type="ARBA" id="ARBA00022741"/>
    </source>
</evidence>
<dbReference type="Pfam" id="PF01660">
    <property type="entry name" value="Vmethyltransf"/>
    <property type="match status" value="1"/>
</dbReference>
<keyword evidence="11" id="KW-0472">Membrane</keyword>
<dbReference type="InterPro" id="IPR027417">
    <property type="entry name" value="P-loop_NTPase"/>
</dbReference>
<comment type="similarity">
    <text evidence="2">Belongs to the bromoviridae replication protein 1a family.</text>
</comment>
<evidence type="ECO:0000313" key="17">
    <source>
        <dbReference type="Proteomes" id="UP001055390"/>
    </source>
</evidence>
<evidence type="ECO:0000256" key="7">
    <source>
        <dbReference type="ARBA" id="ARBA00022801"/>
    </source>
</evidence>
<evidence type="ECO:0000256" key="3">
    <source>
        <dbReference type="ARBA" id="ARBA00020856"/>
    </source>
</evidence>
<reference evidence="16" key="1">
    <citation type="submission" date="2020-04" db="EMBL/GenBank/DDBJ databases">
        <title>Complete genome sequence and molecular analysis of Grapevine line pattern virus.</title>
        <authorList>
            <person name="Elbeaino T."/>
            <person name="Demian E."/>
            <person name="Kontra L."/>
            <person name="Jaksa-Czotter N."/>
            <person name="Ben Slimen A."/>
            <person name="Lazar J."/>
            <person name="Massart S."/>
            <person name="Digiaro M."/>
            <person name="Varallyay E."/>
        </authorList>
    </citation>
    <scope>NUCLEOTIDE SEQUENCE</scope>
    <source>
        <strain evidence="16">Baco22A</strain>
    </source>
</reference>
<keyword evidence="7" id="KW-0378">Hydrolase</keyword>
<dbReference type="KEGG" id="vg:80551291"/>
<keyword evidence="10" id="KW-1043">Host membrane</keyword>
<dbReference type="GO" id="GO:0003723">
    <property type="term" value="F:RNA binding"/>
    <property type="evidence" value="ECO:0007669"/>
    <property type="project" value="InterPro"/>
</dbReference>
<proteinExistence type="inferred from homology"/>
<dbReference type="Pfam" id="PF12503">
    <property type="entry name" value="CMV_1a_C"/>
    <property type="match status" value="1"/>
</dbReference>
<dbReference type="GO" id="GO:0005524">
    <property type="term" value="F:ATP binding"/>
    <property type="evidence" value="ECO:0007669"/>
    <property type="project" value="UniProtKB-KW"/>
</dbReference>
<keyword evidence="6" id="KW-0547">Nucleotide-binding</keyword>
<accession>A0A6M8PEF4</accession>
<dbReference type="GeneID" id="80551291"/>
<keyword evidence="5" id="KW-0808">Transferase</keyword>
<keyword evidence="8" id="KW-0347">Helicase</keyword>
<dbReference type="Proteomes" id="UP001055390">
    <property type="component" value="Genome"/>
</dbReference>
<dbReference type="EMBL" id="MT319109">
    <property type="protein sequence ID" value="QKI29189.1"/>
    <property type="molecule type" value="Genomic_RNA"/>
</dbReference>
<evidence type="ECO:0000256" key="2">
    <source>
        <dbReference type="ARBA" id="ARBA00010328"/>
    </source>
</evidence>
<feature type="domain" description="Alphavirus-like MT" evidence="15">
    <location>
        <begin position="71"/>
        <end position="257"/>
    </location>
</feature>
<sequence>MAFSFNVRDLVDAEGSQAIGVKALVDNLATQMASDQIEYSKRAKQVFIRQQLSVQEGEKIRKRFGGAYELKLTQEFTAPHSFAAALRQCETLECLDFFPEGEILDFGGSWLFHWKRGSQVHSCCPILDARDAARHQERLVHMEKMVRKSSSKYCELPGPNFCCLKAEDCEVQCPYAISIHGGYDMGFQTLCSAMHKHGCVMLRGTMMFDSEMLLYESGFISDLNCVWSKRNGIVAFDFRDESTLSYTHSFKNVKSFLTDQSHVIGTTAYILERCTIEFGIMSYKITAVSGDIPRTRIRHCIWFPRTRDYLHINVVDNSKVSHRLAWRKVKVKLDTVREVEEIAFRCFKDQKPWEENLRLIASTLSAKSSTIIVNGMSMMAGERLDPMDYHYVAFSLLLNCKRKFEELQCVYKKIVWQGWWNHCTKWWSESTRFQDFLATCFPSLLDYYHYKVFVEKICECQVFESELEALSGSKSWEDDAYSVLNNNLLLCALALSKTKEKKEKEIQDEKPDVEGEKPVHSQPNTHVVGDVPPKVVTKDIDFRPGRMELRAQAKDEFVAYTRKLHSNAAANLARLWKLCGGSGSDNFVSTNCLNVLKLGDSLINFHKRSGWIFETNETYQVGFNGNGLGVKSPDENYIVDKTCVLDNLASIAEGADKAMNSSATFVLMDGVAGCGKTTSICDQFNAETDLIVTANRKSSEEIRDKLFKDSPDLGRRFVRTADSVLMHDCITAPRILFDECGLLHFGQLVAVAGKVQAKVVLGFGDSEQISFINRDKTFQMKYSQLSVDESTVVKHTYRCPKDVVHLVKSVIKGKARHSKYHGWESKSNVVRSVSAPIDVVGLPGVKLEPDWVYLTMTQYDKASLLSKAKELHLNMSDKIKTVHEAQGISVPKVRLVRLKNTKCDLFSAEAHCLVALTRHTRRFEYLRVPGLKGDLIEEACKASLSLQI</sequence>
<dbReference type="GO" id="GO:0044167">
    <property type="term" value="C:host cell endoplasmic reticulum membrane"/>
    <property type="evidence" value="ECO:0007669"/>
    <property type="project" value="UniProtKB-SubCell"/>
</dbReference>
<comment type="subcellular location">
    <subcellularLocation>
        <location evidence="1">Host endoplasmic reticulum membrane</location>
        <topology evidence="1">Peripheral membrane protein</topology>
    </subcellularLocation>
</comment>
<dbReference type="InterPro" id="IPR027351">
    <property type="entry name" value="(+)RNA_virus_helicase_core_dom"/>
</dbReference>
<dbReference type="GO" id="GO:0006396">
    <property type="term" value="P:RNA processing"/>
    <property type="evidence" value="ECO:0007669"/>
    <property type="project" value="InterPro"/>
</dbReference>